<dbReference type="AlphaFoldDB" id="A0A0S7YD85"/>
<evidence type="ECO:0000313" key="1">
    <source>
        <dbReference type="EMBL" id="KPJ72717.1"/>
    </source>
</evidence>
<organism evidence="1 2">
    <name type="scientific">candidate division TA06 bacterium DG_78</name>
    <dbReference type="NCBI Taxonomy" id="1703772"/>
    <lineage>
        <taxon>Bacteria</taxon>
        <taxon>Bacteria division TA06</taxon>
    </lineage>
</organism>
<evidence type="ECO:0000313" key="2">
    <source>
        <dbReference type="Proteomes" id="UP000051012"/>
    </source>
</evidence>
<dbReference type="Proteomes" id="UP000051012">
    <property type="component" value="Unassembled WGS sequence"/>
</dbReference>
<accession>A0A0S7YD85</accession>
<gene>
    <name evidence="1" type="ORF">AMJ52_05390</name>
</gene>
<sequence>MFLQDINHIVLVELKRPFVKLNAEHIGQVLGYKGIIENHNPSIKDIDVFLIGYDLDPNMPKGLKDLQIDLLEDIVNKKRREFDEFLKILEDAKEDDYDIL</sequence>
<dbReference type="EMBL" id="LJNI01000059">
    <property type="protein sequence ID" value="KPJ72717.1"/>
    <property type="molecule type" value="Genomic_DNA"/>
</dbReference>
<comment type="caution">
    <text evidence="1">The sequence shown here is derived from an EMBL/GenBank/DDBJ whole genome shotgun (WGS) entry which is preliminary data.</text>
</comment>
<reference evidence="1 2" key="1">
    <citation type="journal article" date="2015" name="Microbiome">
        <title>Genomic resolution of linkages in carbon, nitrogen, and sulfur cycling among widespread estuary sediment bacteria.</title>
        <authorList>
            <person name="Baker B.J."/>
            <person name="Lazar C.S."/>
            <person name="Teske A.P."/>
            <person name="Dick G.J."/>
        </authorList>
    </citation>
    <scope>NUCLEOTIDE SEQUENCE [LARGE SCALE GENOMIC DNA]</scope>
    <source>
        <strain evidence="1">DG_78</strain>
    </source>
</reference>
<name>A0A0S7YD85_UNCT6</name>
<proteinExistence type="predicted"/>
<protein>
    <submittedName>
        <fullName evidence="1">Uncharacterized protein</fullName>
    </submittedName>
</protein>